<dbReference type="AlphaFoldDB" id="X0UTB5"/>
<name>X0UTB5_9ZZZZ</name>
<accession>X0UTB5</accession>
<sequence length="116" mass="12645">ARGDLGYTSFYSTRRFVAENRDNCTALVRGIHLAVMALYAEPVEVTAELVAPFFPDLPPEILIRAIAGYRASGLWARCPALPAPTVVALKAALLSGGLIQRDIPYEAIVDDTVWQE</sequence>
<evidence type="ECO:0000313" key="1">
    <source>
        <dbReference type="EMBL" id="GAG02447.1"/>
    </source>
</evidence>
<dbReference type="EMBL" id="BARS01021338">
    <property type="protein sequence ID" value="GAG02447.1"/>
    <property type="molecule type" value="Genomic_DNA"/>
</dbReference>
<dbReference type="Gene3D" id="3.40.190.10">
    <property type="entry name" value="Periplasmic binding protein-like II"/>
    <property type="match status" value="1"/>
</dbReference>
<comment type="caution">
    <text evidence="1">The sequence shown here is derived from an EMBL/GenBank/DDBJ whole genome shotgun (WGS) entry which is preliminary data.</text>
</comment>
<protein>
    <recommendedName>
        <fullName evidence="2">SsuA/THI5-like domain-containing protein</fullName>
    </recommendedName>
</protein>
<evidence type="ECO:0008006" key="2">
    <source>
        <dbReference type="Google" id="ProtNLM"/>
    </source>
</evidence>
<proteinExistence type="predicted"/>
<organism evidence="1">
    <name type="scientific">marine sediment metagenome</name>
    <dbReference type="NCBI Taxonomy" id="412755"/>
    <lineage>
        <taxon>unclassified sequences</taxon>
        <taxon>metagenomes</taxon>
        <taxon>ecological metagenomes</taxon>
    </lineage>
</organism>
<gene>
    <name evidence="1" type="ORF">S01H1_34282</name>
</gene>
<reference evidence="1" key="1">
    <citation type="journal article" date="2014" name="Front. Microbiol.">
        <title>High frequency of phylogenetically diverse reductive dehalogenase-homologous genes in deep subseafloor sedimentary metagenomes.</title>
        <authorList>
            <person name="Kawai M."/>
            <person name="Futagami T."/>
            <person name="Toyoda A."/>
            <person name="Takaki Y."/>
            <person name="Nishi S."/>
            <person name="Hori S."/>
            <person name="Arai W."/>
            <person name="Tsubouchi T."/>
            <person name="Morono Y."/>
            <person name="Uchiyama I."/>
            <person name="Ito T."/>
            <person name="Fujiyama A."/>
            <person name="Inagaki F."/>
            <person name="Takami H."/>
        </authorList>
    </citation>
    <scope>NUCLEOTIDE SEQUENCE</scope>
    <source>
        <strain evidence="1">Expedition CK06-06</strain>
    </source>
</reference>
<feature type="non-terminal residue" evidence="1">
    <location>
        <position position="1"/>
    </location>
</feature>